<reference evidence="3" key="1">
    <citation type="journal article" date="2020" name="ISME J.">
        <title>Comparative genomics reveals insights into cyanobacterial evolution and habitat adaptation.</title>
        <authorList>
            <person name="Chen M.Y."/>
            <person name="Teng W.K."/>
            <person name="Zhao L."/>
            <person name="Hu C.X."/>
            <person name="Zhou Y.K."/>
            <person name="Han B.P."/>
            <person name="Song L.R."/>
            <person name="Shu W.S."/>
        </authorList>
    </citation>
    <scope>NUCLEOTIDE SEQUENCE [LARGE SCALE GENOMIC DNA]</scope>
    <source>
        <strain evidence="3">FACHB-251</strain>
    </source>
</reference>
<dbReference type="AlphaFoldDB" id="A0A927A281"/>
<sequence length="45" mass="5174">MYANFDDVGVKSFYQCTAFGLQIMPCPSGLVFDFETQRCKWDINS</sequence>
<accession>A0A927A281</accession>
<dbReference type="SUPFAM" id="SSF57625">
    <property type="entry name" value="Invertebrate chitin-binding proteins"/>
    <property type="match status" value="1"/>
</dbReference>
<dbReference type="GO" id="GO:0005576">
    <property type="term" value="C:extracellular region"/>
    <property type="evidence" value="ECO:0007669"/>
    <property type="project" value="InterPro"/>
</dbReference>
<evidence type="ECO:0000313" key="3">
    <source>
        <dbReference type="Proteomes" id="UP000662185"/>
    </source>
</evidence>
<dbReference type="InterPro" id="IPR036508">
    <property type="entry name" value="Chitin-bd_dom_sf"/>
</dbReference>
<dbReference type="PROSITE" id="PS50940">
    <property type="entry name" value="CHIT_BIND_II"/>
    <property type="match status" value="1"/>
</dbReference>
<protein>
    <recommendedName>
        <fullName evidence="1">Chitin-binding type-2 domain-containing protein</fullName>
    </recommendedName>
</protein>
<dbReference type="GO" id="GO:0008061">
    <property type="term" value="F:chitin binding"/>
    <property type="evidence" value="ECO:0007669"/>
    <property type="project" value="InterPro"/>
</dbReference>
<keyword evidence="3" id="KW-1185">Reference proteome</keyword>
<gene>
    <name evidence="2" type="ORF">H6G06_26910</name>
</gene>
<dbReference type="Gene3D" id="2.170.140.10">
    <property type="entry name" value="Chitin binding domain"/>
    <property type="match status" value="1"/>
</dbReference>
<dbReference type="Proteomes" id="UP000662185">
    <property type="component" value="Unassembled WGS sequence"/>
</dbReference>
<proteinExistence type="predicted"/>
<evidence type="ECO:0000259" key="1">
    <source>
        <dbReference type="PROSITE" id="PS50940"/>
    </source>
</evidence>
<organism evidence="2 3">
    <name type="scientific">Anabaena sphaerica FACHB-251</name>
    <dbReference type="NCBI Taxonomy" id="2692883"/>
    <lineage>
        <taxon>Bacteria</taxon>
        <taxon>Bacillati</taxon>
        <taxon>Cyanobacteriota</taxon>
        <taxon>Cyanophyceae</taxon>
        <taxon>Nostocales</taxon>
        <taxon>Nostocaceae</taxon>
        <taxon>Anabaena</taxon>
    </lineage>
</organism>
<evidence type="ECO:0000313" key="2">
    <source>
        <dbReference type="EMBL" id="MBD2297007.1"/>
    </source>
</evidence>
<dbReference type="Pfam" id="PF01607">
    <property type="entry name" value="CBM_14"/>
    <property type="match status" value="1"/>
</dbReference>
<name>A0A927A281_9NOST</name>
<comment type="caution">
    <text evidence="2">The sequence shown here is derived from an EMBL/GenBank/DDBJ whole genome shotgun (WGS) entry which is preliminary data.</text>
</comment>
<dbReference type="InterPro" id="IPR002557">
    <property type="entry name" value="Chitin-bd_dom"/>
</dbReference>
<feature type="domain" description="Chitin-binding type-2" evidence="1">
    <location>
        <begin position="1"/>
        <end position="45"/>
    </location>
</feature>
<dbReference type="RefSeq" id="WP_190565121.1">
    <property type="nucleotide sequence ID" value="NZ_JACJQU010000043.1"/>
</dbReference>
<dbReference type="EMBL" id="JACJQU010000043">
    <property type="protein sequence ID" value="MBD2297007.1"/>
    <property type="molecule type" value="Genomic_DNA"/>
</dbReference>